<evidence type="ECO:0000313" key="2">
    <source>
        <dbReference type="Proteomes" id="UP000324255"/>
    </source>
</evidence>
<keyword evidence="2" id="KW-1185">Reference proteome</keyword>
<dbReference type="Proteomes" id="UP000324255">
    <property type="component" value="Unassembled WGS sequence"/>
</dbReference>
<dbReference type="AlphaFoldDB" id="A0AB34CED3"/>
<gene>
    <name evidence="1" type="ORF">F3I20_22530</name>
</gene>
<organism evidence="1 2">
    <name type="scientific">Candidatus Pantoea gossypiicola</name>
    <dbReference type="NCBI Taxonomy" id="2608008"/>
    <lineage>
        <taxon>Bacteria</taxon>
        <taxon>Pseudomonadati</taxon>
        <taxon>Pseudomonadota</taxon>
        <taxon>Gammaproteobacteria</taxon>
        <taxon>Enterobacterales</taxon>
        <taxon>Erwiniaceae</taxon>
        <taxon>Pantoea</taxon>
    </lineage>
</organism>
<protein>
    <submittedName>
        <fullName evidence="1">Uncharacterized protein</fullName>
    </submittedName>
</protein>
<dbReference type="EMBL" id="VWVM01000030">
    <property type="protein sequence ID" value="KAA6118484.1"/>
    <property type="molecule type" value="Genomic_DNA"/>
</dbReference>
<sequence>MVYDDITLPVTDMELTALRFIADNEMYRFNKASFRTVVAGLAHDDDITCEKVDVRPLSLVNDLELGNV</sequence>
<proteinExistence type="predicted"/>
<evidence type="ECO:0000313" key="1">
    <source>
        <dbReference type="EMBL" id="KAA6118484.1"/>
    </source>
</evidence>
<comment type="caution">
    <text evidence="1">The sequence shown here is derived from an EMBL/GenBank/DDBJ whole genome shotgun (WGS) entry which is preliminary data.</text>
</comment>
<accession>A0AB34CED3</accession>
<name>A0AB34CED3_9GAMM</name>
<dbReference type="RefSeq" id="WP_150015925.1">
    <property type="nucleotide sequence ID" value="NZ_VWVM01000030.1"/>
</dbReference>
<reference evidence="1 2" key="1">
    <citation type="submission" date="2019-09" db="EMBL/GenBank/DDBJ databases">
        <title>Genomic diversity of phyloplane-associated Pantoea species in Pakistan cotton crop.</title>
        <authorList>
            <person name="Tufail M.R."/>
            <person name="Cook D.R."/>
        </authorList>
    </citation>
    <scope>NUCLEOTIDE SEQUENCE [LARGE SCALE GENOMIC DNA]</scope>
    <source>
        <strain evidence="1 2">B_8</strain>
    </source>
</reference>